<evidence type="ECO:0000256" key="2">
    <source>
        <dbReference type="ARBA" id="ARBA00022741"/>
    </source>
</evidence>
<dbReference type="PROSITE" id="PS00108">
    <property type="entry name" value="PROTEIN_KINASE_ST"/>
    <property type="match status" value="1"/>
</dbReference>
<organism evidence="12">
    <name type="scientific">Octactis speculum</name>
    <dbReference type="NCBI Taxonomy" id="3111310"/>
    <lineage>
        <taxon>Eukaryota</taxon>
        <taxon>Sar</taxon>
        <taxon>Stramenopiles</taxon>
        <taxon>Ochrophyta</taxon>
        <taxon>Dictyochophyceae</taxon>
        <taxon>Dictyochales</taxon>
        <taxon>Dictyochaceae</taxon>
        <taxon>Octactis</taxon>
    </lineage>
</organism>
<dbReference type="Pfam" id="PF00069">
    <property type="entry name" value="Pkinase"/>
    <property type="match status" value="1"/>
</dbReference>
<keyword evidence="2" id="KW-0547">Nucleotide-binding</keyword>
<evidence type="ECO:0000256" key="8">
    <source>
        <dbReference type="ARBA" id="ARBA00049299"/>
    </source>
</evidence>
<dbReference type="InterPro" id="IPR011009">
    <property type="entry name" value="Kinase-like_dom_sf"/>
</dbReference>
<dbReference type="SMART" id="SM00220">
    <property type="entry name" value="S_TKc"/>
    <property type="match status" value="1"/>
</dbReference>
<evidence type="ECO:0000256" key="1">
    <source>
        <dbReference type="ARBA" id="ARBA00022679"/>
    </source>
</evidence>
<keyword evidence="3" id="KW-0418">Kinase</keyword>
<keyword evidence="4" id="KW-0067">ATP-binding</keyword>
<evidence type="ECO:0000256" key="4">
    <source>
        <dbReference type="ARBA" id="ARBA00022840"/>
    </source>
</evidence>
<feature type="compositionally biased region" description="Basic and acidic residues" evidence="10">
    <location>
        <begin position="360"/>
        <end position="370"/>
    </location>
</feature>
<comment type="catalytic activity">
    <reaction evidence="7">
        <text>L-seryl-[protein] + ATP = O-phospho-L-seryl-[protein] + ADP + H(+)</text>
        <dbReference type="Rhea" id="RHEA:17989"/>
        <dbReference type="Rhea" id="RHEA-COMP:9863"/>
        <dbReference type="Rhea" id="RHEA-COMP:11604"/>
        <dbReference type="ChEBI" id="CHEBI:15378"/>
        <dbReference type="ChEBI" id="CHEBI:29999"/>
        <dbReference type="ChEBI" id="CHEBI:30616"/>
        <dbReference type="ChEBI" id="CHEBI:83421"/>
        <dbReference type="ChEBI" id="CHEBI:456216"/>
        <dbReference type="EC" id="2.7.12.2"/>
    </reaction>
</comment>
<protein>
    <recommendedName>
        <fullName evidence="6">mitogen-activated protein kinase kinase</fullName>
        <ecNumber evidence="6">2.7.12.2</ecNumber>
    </recommendedName>
</protein>
<evidence type="ECO:0000259" key="11">
    <source>
        <dbReference type="PROSITE" id="PS50011"/>
    </source>
</evidence>
<evidence type="ECO:0000313" key="12">
    <source>
        <dbReference type="EMBL" id="CAD9414806.1"/>
    </source>
</evidence>
<reference evidence="12" key="1">
    <citation type="submission" date="2021-01" db="EMBL/GenBank/DDBJ databases">
        <authorList>
            <person name="Corre E."/>
            <person name="Pelletier E."/>
            <person name="Niang G."/>
            <person name="Scheremetjew M."/>
            <person name="Finn R."/>
            <person name="Kale V."/>
            <person name="Holt S."/>
            <person name="Cochrane G."/>
            <person name="Meng A."/>
            <person name="Brown T."/>
            <person name="Cohen L."/>
        </authorList>
    </citation>
    <scope>NUCLEOTIDE SEQUENCE</scope>
    <source>
        <strain evidence="12">CCMP1381</strain>
    </source>
</reference>
<name>A0A7S2C4M9_9STRA</name>
<evidence type="ECO:0000256" key="9">
    <source>
        <dbReference type="ARBA" id="ARBA00051693"/>
    </source>
</evidence>
<dbReference type="InterPro" id="IPR008271">
    <property type="entry name" value="Ser/Thr_kinase_AS"/>
</dbReference>
<comment type="catalytic activity">
    <reaction evidence="9">
        <text>L-tyrosyl-[protein] + ATP = O-phospho-L-tyrosyl-[protein] + ADP + H(+)</text>
        <dbReference type="Rhea" id="RHEA:10596"/>
        <dbReference type="Rhea" id="RHEA-COMP:10136"/>
        <dbReference type="Rhea" id="RHEA-COMP:20101"/>
        <dbReference type="ChEBI" id="CHEBI:15378"/>
        <dbReference type="ChEBI" id="CHEBI:30616"/>
        <dbReference type="ChEBI" id="CHEBI:46858"/>
        <dbReference type="ChEBI" id="CHEBI:61978"/>
        <dbReference type="ChEBI" id="CHEBI:456216"/>
        <dbReference type="EC" id="2.7.12.2"/>
    </reaction>
</comment>
<evidence type="ECO:0000256" key="6">
    <source>
        <dbReference type="ARBA" id="ARBA00038999"/>
    </source>
</evidence>
<dbReference type="PANTHER" id="PTHR48013:SF9">
    <property type="entry name" value="DUAL SPECIFICITY MITOGEN-ACTIVATED PROTEIN KINASE KINASE 5"/>
    <property type="match status" value="1"/>
</dbReference>
<evidence type="ECO:0000256" key="7">
    <source>
        <dbReference type="ARBA" id="ARBA00049014"/>
    </source>
</evidence>
<dbReference type="AlphaFoldDB" id="A0A7S2C4M9"/>
<sequence length="381" mass="42248">MNSTYYGEAIAVSKQGLRAAGGSADKSVNQKIASQVQPGELIIEEVLGRGACSEVKRATHRRTGEVYVVKCFNMFDKDKRAMLMKEVKFLLDIDCQTIVKWFGTYMDHDDQVNVVLEFMDRGSVEDLVKHCRRNRVPIPEQVLAAMAFQIIWGLGYLNCESLMHRDIKGGNILLNSQGEVKITDFGISRKLDDTDAKSDGDQRMASTVVGTKTYMSPERLEGKRYDDSADIWSLGIILVEAVTGNHPLIRCRNEVELLTTCTECASGTLAEIIDQGNMSDELVQLISWCLTVDPRHRARAGDILKGEVSWFDYHIGNTADKEAKLSMAVDIVADWLTRYVSDYRGPTASAAPKGGAAEGKSNKEIDDKMNLESWGGESDSD</sequence>
<dbReference type="InterPro" id="IPR000719">
    <property type="entry name" value="Prot_kinase_dom"/>
</dbReference>
<dbReference type="GO" id="GO:0004708">
    <property type="term" value="F:MAP kinase kinase activity"/>
    <property type="evidence" value="ECO:0007669"/>
    <property type="project" value="UniProtKB-EC"/>
</dbReference>
<proteinExistence type="inferred from homology"/>
<evidence type="ECO:0000256" key="10">
    <source>
        <dbReference type="SAM" id="MobiDB-lite"/>
    </source>
</evidence>
<dbReference type="Gene3D" id="1.10.510.10">
    <property type="entry name" value="Transferase(Phosphotransferase) domain 1"/>
    <property type="match status" value="1"/>
</dbReference>
<comment type="catalytic activity">
    <reaction evidence="8">
        <text>L-threonyl-[protein] + ATP = O-phospho-L-threonyl-[protein] + ADP + H(+)</text>
        <dbReference type="Rhea" id="RHEA:46608"/>
        <dbReference type="Rhea" id="RHEA-COMP:11060"/>
        <dbReference type="Rhea" id="RHEA-COMP:11605"/>
        <dbReference type="ChEBI" id="CHEBI:15378"/>
        <dbReference type="ChEBI" id="CHEBI:30013"/>
        <dbReference type="ChEBI" id="CHEBI:30616"/>
        <dbReference type="ChEBI" id="CHEBI:61977"/>
        <dbReference type="ChEBI" id="CHEBI:456216"/>
        <dbReference type="EC" id="2.7.12.2"/>
    </reaction>
</comment>
<keyword evidence="1" id="KW-0808">Transferase</keyword>
<accession>A0A7S2C4M9</accession>
<comment type="similarity">
    <text evidence="5">Belongs to the protein kinase superfamily. STE Ser/Thr protein kinase family. MAP kinase kinase subfamily.</text>
</comment>
<dbReference type="EMBL" id="HBGS01023689">
    <property type="protein sequence ID" value="CAD9414806.1"/>
    <property type="molecule type" value="Transcribed_RNA"/>
</dbReference>
<dbReference type="PANTHER" id="PTHR48013">
    <property type="entry name" value="DUAL SPECIFICITY MITOGEN-ACTIVATED PROTEIN KINASE KINASE 5-RELATED"/>
    <property type="match status" value="1"/>
</dbReference>
<dbReference type="SUPFAM" id="SSF56112">
    <property type="entry name" value="Protein kinase-like (PK-like)"/>
    <property type="match status" value="1"/>
</dbReference>
<dbReference type="EC" id="2.7.12.2" evidence="6"/>
<feature type="domain" description="Protein kinase" evidence="11">
    <location>
        <begin position="41"/>
        <end position="311"/>
    </location>
</feature>
<dbReference type="PROSITE" id="PS50011">
    <property type="entry name" value="PROTEIN_KINASE_DOM"/>
    <property type="match status" value="1"/>
</dbReference>
<dbReference type="GO" id="GO:0005524">
    <property type="term" value="F:ATP binding"/>
    <property type="evidence" value="ECO:0007669"/>
    <property type="project" value="UniProtKB-KW"/>
</dbReference>
<gene>
    <name evidence="12" type="ORF">DSPE1174_LOCUS12034</name>
</gene>
<evidence type="ECO:0000256" key="3">
    <source>
        <dbReference type="ARBA" id="ARBA00022777"/>
    </source>
</evidence>
<evidence type="ECO:0000256" key="5">
    <source>
        <dbReference type="ARBA" id="ARBA00038035"/>
    </source>
</evidence>
<feature type="region of interest" description="Disordered" evidence="10">
    <location>
        <begin position="345"/>
        <end position="381"/>
    </location>
</feature>